<accession>A0A3G9ITW8</accession>
<name>A0A3G9ITW8_9ACTN</name>
<dbReference type="Gene3D" id="3.30.460.40">
    <property type="match status" value="1"/>
</dbReference>
<evidence type="ECO:0000313" key="2">
    <source>
        <dbReference type="Proteomes" id="UP000271573"/>
    </source>
</evidence>
<evidence type="ECO:0000313" key="1">
    <source>
        <dbReference type="EMBL" id="BBH17071.1"/>
    </source>
</evidence>
<dbReference type="EMBL" id="AP019307">
    <property type="protein sequence ID" value="BBH17071.1"/>
    <property type="molecule type" value="Genomic_DNA"/>
</dbReference>
<sequence>MADVDLEVQANNLRVDLLTLDASRCLARADIPHVLIKGPTTSLWLYSPPRAYADVDLLVPASRLPDAIDALRAGGIADGHAVGAPHEWGHSVELRSASGFEVDLHRSLPSLPVDGDSLWAELRPHFVDFDLGSGQVPALDEVGRCLTVAFHALSGGGDLSRRWDDLTLAYARADASAWDQARAIAVRLGAADLFDAALTRVGVDPPQPLSRRARLALGDAEAQVIALDRMATTPWRGVPIFLLREVWPTADFIRAAYPDLSARRAGVVRARVRRWLRILSALPGALRAYRSAR</sequence>
<proteinExistence type="predicted"/>
<organism evidence="1 2">
    <name type="scientific">Nocardioides baekrokdamisoli</name>
    <dbReference type="NCBI Taxonomy" id="1804624"/>
    <lineage>
        <taxon>Bacteria</taxon>
        <taxon>Bacillati</taxon>
        <taxon>Actinomycetota</taxon>
        <taxon>Actinomycetes</taxon>
        <taxon>Propionibacteriales</taxon>
        <taxon>Nocardioidaceae</taxon>
        <taxon>Nocardioides</taxon>
    </lineage>
</organism>
<dbReference type="OrthoDB" id="3782133at2"/>
<dbReference type="InterPro" id="IPR039498">
    <property type="entry name" value="NTP_transf_5"/>
</dbReference>
<gene>
    <name evidence="1" type="ORF">Back2_13580</name>
</gene>
<dbReference type="AlphaFoldDB" id="A0A3G9ITW8"/>
<dbReference type="RefSeq" id="WP_125567941.1">
    <property type="nucleotide sequence ID" value="NZ_AP019307.1"/>
</dbReference>
<keyword evidence="2" id="KW-1185">Reference proteome</keyword>
<reference evidence="1 2" key="1">
    <citation type="submission" date="2018-11" db="EMBL/GenBank/DDBJ databases">
        <title>Complete genome sequence of Nocardioides baekrokdamisoli strain KCTC 39748.</title>
        <authorList>
            <person name="Kang S.W."/>
            <person name="Lee K.C."/>
            <person name="Kim K.K."/>
            <person name="Kim J.S."/>
            <person name="Kim D.S."/>
            <person name="Ko S.H."/>
            <person name="Yang S.H."/>
            <person name="Shin Y.K."/>
            <person name="Lee J.S."/>
        </authorList>
    </citation>
    <scope>NUCLEOTIDE SEQUENCE [LARGE SCALE GENOMIC DNA]</scope>
    <source>
        <strain evidence="1 2">KCTC 39748</strain>
    </source>
</reference>
<dbReference type="KEGG" id="nbe:Back2_13580"/>
<dbReference type="Proteomes" id="UP000271573">
    <property type="component" value="Chromosome"/>
</dbReference>
<protein>
    <recommendedName>
        <fullName evidence="3">Nucleotidyltransferase</fullName>
    </recommendedName>
</protein>
<dbReference type="Pfam" id="PF14907">
    <property type="entry name" value="NTP_transf_5"/>
    <property type="match status" value="1"/>
</dbReference>
<evidence type="ECO:0008006" key="3">
    <source>
        <dbReference type="Google" id="ProtNLM"/>
    </source>
</evidence>